<name>A0ABQ1L8V3_9SPHI</name>
<comment type="caution">
    <text evidence="1">The sequence shown here is derived from an EMBL/GenBank/DDBJ whole genome shotgun (WGS) entry which is preliminary data.</text>
</comment>
<protein>
    <submittedName>
        <fullName evidence="1">Uncharacterized protein</fullName>
    </submittedName>
</protein>
<accession>A0ABQ1L8V3</accession>
<evidence type="ECO:0000313" key="1">
    <source>
        <dbReference type="EMBL" id="GGC20072.1"/>
    </source>
</evidence>
<keyword evidence="2" id="KW-1185">Reference proteome</keyword>
<gene>
    <name evidence="1" type="ORF">GCM10011386_09950</name>
</gene>
<proteinExistence type="predicted"/>
<reference evidence="2" key="1">
    <citation type="journal article" date="2019" name="Int. J. Syst. Evol. Microbiol.">
        <title>The Global Catalogue of Microorganisms (GCM) 10K type strain sequencing project: providing services to taxonomists for standard genome sequencing and annotation.</title>
        <authorList>
            <consortium name="The Broad Institute Genomics Platform"/>
            <consortium name="The Broad Institute Genome Sequencing Center for Infectious Disease"/>
            <person name="Wu L."/>
            <person name="Ma J."/>
        </authorList>
    </citation>
    <scope>NUCLEOTIDE SEQUENCE [LARGE SCALE GENOMIC DNA]</scope>
    <source>
        <strain evidence="2">CGMCC 1.15342</strain>
    </source>
</reference>
<evidence type="ECO:0000313" key="2">
    <source>
        <dbReference type="Proteomes" id="UP000597338"/>
    </source>
</evidence>
<dbReference type="EMBL" id="BMIK01000002">
    <property type="protein sequence ID" value="GGC20072.1"/>
    <property type="molecule type" value="Genomic_DNA"/>
</dbReference>
<dbReference type="Proteomes" id="UP000597338">
    <property type="component" value="Unassembled WGS sequence"/>
</dbReference>
<sequence>MIKYYLKPNLALKSELYEYRAKSVILGDIVSTKPVVLNRSRYTFEKTAIINGHNSPYFILAWPLLL</sequence>
<organism evidence="1 2">
    <name type="scientific">Parapedobacter defluvii</name>
    <dbReference type="NCBI Taxonomy" id="2045106"/>
    <lineage>
        <taxon>Bacteria</taxon>
        <taxon>Pseudomonadati</taxon>
        <taxon>Bacteroidota</taxon>
        <taxon>Sphingobacteriia</taxon>
        <taxon>Sphingobacteriales</taxon>
        <taxon>Sphingobacteriaceae</taxon>
        <taxon>Parapedobacter</taxon>
    </lineage>
</organism>